<dbReference type="Proteomes" id="UP001374599">
    <property type="component" value="Unassembled WGS sequence"/>
</dbReference>
<proteinExistence type="predicted"/>
<name>A0ACB5UIP9_9FIRM</name>
<gene>
    <name evidence="1" type="ORF">AN2V17_10120</name>
</gene>
<dbReference type="EMBL" id="BTPU01000014">
    <property type="protein sequence ID" value="GMQ61783.1"/>
    <property type="molecule type" value="Genomic_DNA"/>
</dbReference>
<reference evidence="1" key="1">
    <citation type="submission" date="2023-09" db="EMBL/GenBank/DDBJ databases">
        <title>Vallitalea sediminicola and Vallitalea maricola sp. nov., anaerobic bacteria isolated from marine sediment.</title>
        <authorList>
            <person name="Hirano S."/>
            <person name="Maeda A."/>
            <person name="Terahara T."/>
            <person name="Mori K."/>
            <person name="Hamada M."/>
            <person name="Matsumoto R."/>
            <person name="Kobayashi T."/>
        </authorList>
    </citation>
    <scope>NUCLEOTIDE SEQUENCE</scope>
    <source>
        <strain evidence="1">AN17-2</strain>
    </source>
</reference>
<evidence type="ECO:0000313" key="1">
    <source>
        <dbReference type="EMBL" id="GMQ61783.1"/>
    </source>
</evidence>
<accession>A0ACB5UIP9</accession>
<comment type="caution">
    <text evidence="1">The sequence shown here is derived from an EMBL/GenBank/DDBJ whole genome shotgun (WGS) entry which is preliminary data.</text>
</comment>
<sequence>MEYNYISIEKYVPDIDSYFAHTSKSNQNKEKLLEHMARTKKYMELIFHGKNIDSILENIFNEIKYNNSYLKPYVKEFIFELFINGIYLHDIGKINANFQNTRMKNPIFKNHIGDSNHSMNSSVLFSNIFYVKLNKLDIDDDEFDFLYYCIYLFSYLISKHHGKLNTILSYGEAIDNFNKAFKEYYISGYIENVEENIIALIEDQLQEIYNSISPKGTTFILAKLFYSILIGSDYYATYEYMSNNNINLEDMGSMNNYIKEITKKYESTDVYKKIKQYSLYKNNKTDVNPFTKTPINELRSNMFLEAAKNIIKYSEKNIFYLEAPTGSGKTNTSINLALNLLNRDKKLNKLFYIFPFNTLVEQTADVLNESFGKIVDVTIMNSVTPIKTNIQNKSNNREMVDYEKGYLNYIFLNYPLVITTHVRLFNMLFGTTREECIPIAHLANSVIIIDEIQSYSIKLWKEMIYFLDKYSSLLNIKVIIMSATLPKLDILLNEKQAEYVNLINDRDIYFKNTLFKDRVQLDFTLINNPLQGEDIDEKLESLIIKIQEVWESRGRCKILVEFMQTKTARIFYNMAKEKWKDKYNQKRVLELTGSDNKNVRKDIIHNVKHTLKDCLLISTQVIEAGVDIDMDIGFKSISFLDAEEQFLGRINRSCMKDEKGIAYFFNIDEAKAVYKNDYRMNQTLIDYNIQQMLIDKDFTPFYKKTMEDIEKVKNRCDSKNFEITLDEIDSLNFTAIENKMQLIDDQSTVDLFLNVKEKINGVVIEGKQVWDKYVDLLHDMTIPFAEKKILLSEVKSDMNYFIYSIYVRRNKKGNSIKPNDYNDVIGELYYYEDGYRFIEDDKFSKEKAYELLKNNFCESDFI</sequence>
<keyword evidence="2" id="KW-1185">Reference proteome</keyword>
<organism evidence="1 2">
    <name type="scientific">Vallitalea maricola</name>
    <dbReference type="NCBI Taxonomy" id="3074433"/>
    <lineage>
        <taxon>Bacteria</taxon>
        <taxon>Bacillati</taxon>
        <taxon>Bacillota</taxon>
        <taxon>Clostridia</taxon>
        <taxon>Lachnospirales</taxon>
        <taxon>Vallitaleaceae</taxon>
        <taxon>Vallitalea</taxon>
    </lineage>
</organism>
<evidence type="ECO:0000313" key="2">
    <source>
        <dbReference type="Proteomes" id="UP001374599"/>
    </source>
</evidence>
<protein>
    <submittedName>
        <fullName evidence="1">CRISPR-associated helicase/endonuclease Cas3</fullName>
    </submittedName>
</protein>